<sequence>MSSEREVSRMFIRYMQQVLRNERINQHRKHLKDVKETPLEEWLLEEIAEPYHIEGFLLTDDKVANLENFIKNERLATPLQPFPQLILLPRT</sequence>
<keyword evidence="2" id="KW-1185">Reference proteome</keyword>
<comment type="caution">
    <text evidence="1">The sequence shown here is derived from an EMBL/GenBank/DDBJ whole genome shotgun (WGS) entry which is preliminary data.</text>
</comment>
<organism evidence="1 2">
    <name type="scientific">Agrilactobacillus yilanensis</name>
    <dbReference type="NCBI Taxonomy" id="2485997"/>
    <lineage>
        <taxon>Bacteria</taxon>
        <taxon>Bacillati</taxon>
        <taxon>Bacillota</taxon>
        <taxon>Bacilli</taxon>
        <taxon>Lactobacillales</taxon>
        <taxon>Lactobacillaceae</taxon>
        <taxon>Agrilactobacillus</taxon>
    </lineage>
</organism>
<protein>
    <submittedName>
        <fullName evidence="1">Uncharacterized protein</fullName>
    </submittedName>
</protein>
<dbReference type="EMBL" id="JBHTOP010000007">
    <property type="protein sequence ID" value="MFD1671339.1"/>
    <property type="molecule type" value="Genomic_DNA"/>
</dbReference>
<gene>
    <name evidence="1" type="ORF">ACFQ5M_04445</name>
</gene>
<reference evidence="2" key="1">
    <citation type="journal article" date="2019" name="Int. J. Syst. Evol. Microbiol.">
        <title>The Global Catalogue of Microorganisms (GCM) 10K type strain sequencing project: providing services to taxonomists for standard genome sequencing and annotation.</title>
        <authorList>
            <consortium name="The Broad Institute Genomics Platform"/>
            <consortium name="The Broad Institute Genome Sequencing Center for Infectious Disease"/>
            <person name="Wu L."/>
            <person name="Ma J."/>
        </authorList>
    </citation>
    <scope>NUCLEOTIDE SEQUENCE [LARGE SCALE GENOMIC DNA]</scope>
    <source>
        <strain evidence="2">CCM 8896</strain>
    </source>
</reference>
<proteinExistence type="predicted"/>
<name>A0ABW4J4N5_9LACO</name>
<dbReference type="Proteomes" id="UP001597267">
    <property type="component" value="Unassembled WGS sequence"/>
</dbReference>
<dbReference type="RefSeq" id="WP_225423690.1">
    <property type="nucleotide sequence ID" value="NZ_JBHTOP010000007.1"/>
</dbReference>
<accession>A0ABW4J4N5</accession>
<evidence type="ECO:0000313" key="1">
    <source>
        <dbReference type="EMBL" id="MFD1671339.1"/>
    </source>
</evidence>
<evidence type="ECO:0000313" key="2">
    <source>
        <dbReference type="Proteomes" id="UP001597267"/>
    </source>
</evidence>